<evidence type="ECO:0000256" key="2">
    <source>
        <dbReference type="SAM" id="Phobius"/>
    </source>
</evidence>
<dbReference type="AlphaFoldDB" id="A0A1H1QMG4"/>
<dbReference type="Proteomes" id="UP000185663">
    <property type="component" value="Chromosome I"/>
</dbReference>
<sequence>MSGLVTLLVAAEDPDLRPELDPYDVSPGLVGFLVMFVIALACILLFLSLTKHLRRSKHNESLRDREAHRGDAEDGPGQDDDGTDATNGAASARDGAEPDGSSDADTSSGSDDD</sequence>
<proteinExistence type="predicted"/>
<accession>A0A1H1QMG4</accession>
<name>A0A1H1QMG4_9CELL</name>
<keyword evidence="2" id="KW-0472">Membrane</keyword>
<keyword evidence="4" id="KW-1185">Reference proteome</keyword>
<evidence type="ECO:0000313" key="3">
    <source>
        <dbReference type="EMBL" id="SDS24595.1"/>
    </source>
</evidence>
<organism evidence="3 4">
    <name type="scientific">Paraoerskovia marina</name>
    <dbReference type="NCBI Taxonomy" id="545619"/>
    <lineage>
        <taxon>Bacteria</taxon>
        <taxon>Bacillati</taxon>
        <taxon>Actinomycetota</taxon>
        <taxon>Actinomycetes</taxon>
        <taxon>Micrococcales</taxon>
        <taxon>Cellulomonadaceae</taxon>
        <taxon>Paraoerskovia</taxon>
    </lineage>
</organism>
<dbReference type="RefSeq" id="WP_083371889.1">
    <property type="nucleotide sequence ID" value="NZ_LT629776.1"/>
</dbReference>
<keyword evidence="2" id="KW-0812">Transmembrane</keyword>
<evidence type="ECO:0000313" key="4">
    <source>
        <dbReference type="Proteomes" id="UP000185663"/>
    </source>
</evidence>
<feature type="compositionally biased region" description="Basic and acidic residues" evidence="1">
    <location>
        <begin position="58"/>
        <end position="72"/>
    </location>
</feature>
<dbReference type="eggNOG" id="ENOG5031DZN">
    <property type="taxonomic scope" value="Bacteria"/>
</dbReference>
<feature type="compositionally biased region" description="Acidic residues" evidence="1">
    <location>
        <begin position="73"/>
        <end position="83"/>
    </location>
</feature>
<feature type="transmembrane region" description="Helical" evidence="2">
    <location>
        <begin position="29"/>
        <end position="49"/>
    </location>
</feature>
<dbReference type="EMBL" id="LT629776">
    <property type="protein sequence ID" value="SDS24595.1"/>
    <property type="molecule type" value="Genomic_DNA"/>
</dbReference>
<evidence type="ECO:0000256" key="1">
    <source>
        <dbReference type="SAM" id="MobiDB-lite"/>
    </source>
</evidence>
<protein>
    <submittedName>
        <fullName evidence="3">Uncharacterized protein</fullName>
    </submittedName>
</protein>
<dbReference type="OrthoDB" id="4966959at2"/>
<feature type="compositionally biased region" description="Low complexity" evidence="1">
    <location>
        <begin position="99"/>
        <end position="113"/>
    </location>
</feature>
<feature type="region of interest" description="Disordered" evidence="1">
    <location>
        <begin position="55"/>
        <end position="113"/>
    </location>
</feature>
<reference evidence="3 4" key="1">
    <citation type="submission" date="2016-10" db="EMBL/GenBank/DDBJ databases">
        <authorList>
            <person name="de Groot N.N."/>
        </authorList>
    </citation>
    <scope>NUCLEOTIDE SEQUENCE [LARGE SCALE GENOMIC DNA]</scope>
    <source>
        <strain evidence="3 4">DSM 22126</strain>
    </source>
</reference>
<dbReference type="STRING" id="545619.SAMN04489860_1125"/>
<gene>
    <name evidence="3" type="ORF">SAMN04489860_1125</name>
</gene>
<keyword evidence="2" id="KW-1133">Transmembrane helix</keyword>